<sequence>MFLIHCPYCGELRDEQEYRCAGEAFIQRPGLDCTDEQWGDYVFNRTNPKGKVIEQWAHSAGCRKLFVVERNNVTNEIYAVRTFESYKEQA</sequence>
<dbReference type="InterPro" id="IPR038561">
    <property type="entry name" value="SoxD_sf"/>
</dbReference>
<gene>
    <name evidence="1" type="ORF">SAMN02745130_03709</name>
</gene>
<proteinExistence type="predicted"/>
<dbReference type="STRING" id="92487.SAMN02745130_03709"/>
<dbReference type="OrthoDB" id="7159274at2"/>
<dbReference type="InterPro" id="IPR006279">
    <property type="entry name" value="SoxD"/>
</dbReference>
<dbReference type="Pfam" id="PF04267">
    <property type="entry name" value="SoxD"/>
    <property type="match status" value="1"/>
</dbReference>
<accession>A0A1T4XZM2</accession>
<reference evidence="1 2" key="1">
    <citation type="submission" date="2017-02" db="EMBL/GenBank/DDBJ databases">
        <authorList>
            <person name="Peterson S.W."/>
        </authorList>
    </citation>
    <scope>NUCLEOTIDE SEQUENCE [LARGE SCALE GENOMIC DNA]</scope>
    <source>
        <strain evidence="1 2">ATCC 49788</strain>
    </source>
</reference>
<organism evidence="1 2">
    <name type="scientific">Thiothrix eikelboomii</name>
    <dbReference type="NCBI Taxonomy" id="92487"/>
    <lineage>
        <taxon>Bacteria</taxon>
        <taxon>Pseudomonadati</taxon>
        <taxon>Pseudomonadota</taxon>
        <taxon>Gammaproteobacteria</taxon>
        <taxon>Thiotrichales</taxon>
        <taxon>Thiotrichaceae</taxon>
        <taxon>Thiothrix</taxon>
    </lineage>
</organism>
<dbReference type="EMBL" id="FUYB01000028">
    <property type="protein sequence ID" value="SKA94966.1"/>
    <property type="molecule type" value="Genomic_DNA"/>
</dbReference>
<dbReference type="GO" id="GO:0008115">
    <property type="term" value="F:sarcosine oxidase activity"/>
    <property type="evidence" value="ECO:0007669"/>
    <property type="project" value="InterPro"/>
</dbReference>
<protein>
    <submittedName>
        <fullName evidence="1">Sarcosine oxidase subunit delta</fullName>
    </submittedName>
</protein>
<dbReference type="GO" id="GO:0046653">
    <property type="term" value="P:tetrahydrofolate metabolic process"/>
    <property type="evidence" value="ECO:0007669"/>
    <property type="project" value="InterPro"/>
</dbReference>
<dbReference type="RefSeq" id="WP_078924143.1">
    <property type="nucleotide sequence ID" value="NZ_FUYB01000028.1"/>
</dbReference>
<dbReference type="Proteomes" id="UP000190460">
    <property type="component" value="Unassembled WGS sequence"/>
</dbReference>
<name>A0A1T4XZM2_9GAMM</name>
<dbReference type="AlphaFoldDB" id="A0A1T4XZM2"/>
<dbReference type="Gene3D" id="3.30.2270.10">
    <property type="entry name" value="Folate-binding superfamily"/>
    <property type="match status" value="1"/>
</dbReference>
<keyword evidence="2" id="KW-1185">Reference proteome</keyword>
<evidence type="ECO:0000313" key="1">
    <source>
        <dbReference type="EMBL" id="SKA94966.1"/>
    </source>
</evidence>
<evidence type="ECO:0000313" key="2">
    <source>
        <dbReference type="Proteomes" id="UP000190460"/>
    </source>
</evidence>